<sequence length="42" mass="4355">MASAEVVVLGKSEALAPSSPRSIDAPKSWGNVSPFPWLASVD</sequence>
<reference evidence="1" key="1">
    <citation type="submission" date="2014-09" db="EMBL/GenBank/DDBJ databases">
        <authorList>
            <person name="Magalhaes I.L.F."/>
            <person name="Oliveira U."/>
            <person name="Santos F.R."/>
            <person name="Vidigal T.H.D.A."/>
            <person name="Brescovit A.D."/>
            <person name="Santos A.J."/>
        </authorList>
    </citation>
    <scope>NUCLEOTIDE SEQUENCE</scope>
    <source>
        <tissue evidence="1">Shoot tissue taken approximately 20 cm above the soil surface</tissue>
    </source>
</reference>
<proteinExistence type="predicted"/>
<protein>
    <submittedName>
        <fullName evidence="1">Uncharacterized protein</fullName>
    </submittedName>
</protein>
<dbReference type="EMBL" id="GBRH01227896">
    <property type="protein sequence ID" value="JAD69999.1"/>
    <property type="molecule type" value="Transcribed_RNA"/>
</dbReference>
<name>A0A0A9C116_ARUDO</name>
<evidence type="ECO:0000313" key="1">
    <source>
        <dbReference type="EMBL" id="JAD69999.1"/>
    </source>
</evidence>
<dbReference type="AlphaFoldDB" id="A0A0A9C116"/>
<accession>A0A0A9C116</accession>
<reference evidence="1" key="2">
    <citation type="journal article" date="2015" name="Data Brief">
        <title>Shoot transcriptome of the giant reed, Arundo donax.</title>
        <authorList>
            <person name="Barrero R.A."/>
            <person name="Guerrero F.D."/>
            <person name="Moolhuijzen P."/>
            <person name="Goolsby J.A."/>
            <person name="Tidwell J."/>
            <person name="Bellgard S.E."/>
            <person name="Bellgard M.I."/>
        </authorList>
    </citation>
    <scope>NUCLEOTIDE SEQUENCE</scope>
    <source>
        <tissue evidence="1">Shoot tissue taken approximately 20 cm above the soil surface</tissue>
    </source>
</reference>
<organism evidence="1">
    <name type="scientific">Arundo donax</name>
    <name type="common">Giant reed</name>
    <name type="synonym">Donax arundinaceus</name>
    <dbReference type="NCBI Taxonomy" id="35708"/>
    <lineage>
        <taxon>Eukaryota</taxon>
        <taxon>Viridiplantae</taxon>
        <taxon>Streptophyta</taxon>
        <taxon>Embryophyta</taxon>
        <taxon>Tracheophyta</taxon>
        <taxon>Spermatophyta</taxon>
        <taxon>Magnoliopsida</taxon>
        <taxon>Liliopsida</taxon>
        <taxon>Poales</taxon>
        <taxon>Poaceae</taxon>
        <taxon>PACMAD clade</taxon>
        <taxon>Arundinoideae</taxon>
        <taxon>Arundineae</taxon>
        <taxon>Arundo</taxon>
    </lineage>
</organism>